<comment type="caution">
    <text evidence="1">The sequence shown here is derived from an EMBL/GenBank/DDBJ whole genome shotgun (WGS) entry which is preliminary data.</text>
</comment>
<dbReference type="Proteomes" id="UP000756346">
    <property type="component" value="Unassembled WGS sequence"/>
</dbReference>
<keyword evidence="2" id="KW-1185">Reference proteome</keyword>
<dbReference type="AlphaFoldDB" id="A0A9P9BIG8"/>
<sequence length="75" mass="8503">MSRRRGMRGRSVRTKCLDGGARDWSMSPRAEPKIWRQGGPHVVLQYVLYPFPDRACVAEGRACLRGNAIEGEEEK</sequence>
<reference evidence="1" key="1">
    <citation type="journal article" date="2021" name="Nat. Commun.">
        <title>Genetic determinants of endophytism in the Arabidopsis root mycobiome.</title>
        <authorList>
            <person name="Mesny F."/>
            <person name="Miyauchi S."/>
            <person name="Thiergart T."/>
            <person name="Pickel B."/>
            <person name="Atanasova L."/>
            <person name="Karlsson M."/>
            <person name="Huettel B."/>
            <person name="Barry K.W."/>
            <person name="Haridas S."/>
            <person name="Chen C."/>
            <person name="Bauer D."/>
            <person name="Andreopoulos W."/>
            <person name="Pangilinan J."/>
            <person name="LaButti K."/>
            <person name="Riley R."/>
            <person name="Lipzen A."/>
            <person name="Clum A."/>
            <person name="Drula E."/>
            <person name="Henrissat B."/>
            <person name="Kohler A."/>
            <person name="Grigoriev I.V."/>
            <person name="Martin F.M."/>
            <person name="Hacquard S."/>
        </authorList>
    </citation>
    <scope>NUCLEOTIDE SEQUENCE</scope>
    <source>
        <strain evidence="1">MPI-CAGE-CH-0230</strain>
    </source>
</reference>
<organism evidence="1 2">
    <name type="scientific">Microdochium trichocladiopsis</name>
    <dbReference type="NCBI Taxonomy" id="1682393"/>
    <lineage>
        <taxon>Eukaryota</taxon>
        <taxon>Fungi</taxon>
        <taxon>Dikarya</taxon>
        <taxon>Ascomycota</taxon>
        <taxon>Pezizomycotina</taxon>
        <taxon>Sordariomycetes</taxon>
        <taxon>Xylariomycetidae</taxon>
        <taxon>Xylariales</taxon>
        <taxon>Microdochiaceae</taxon>
        <taxon>Microdochium</taxon>
    </lineage>
</organism>
<dbReference type="RefSeq" id="XP_046007766.1">
    <property type="nucleotide sequence ID" value="XM_046155380.1"/>
</dbReference>
<dbReference type="GeneID" id="70184926"/>
<dbReference type="EMBL" id="JAGTJQ010000010">
    <property type="protein sequence ID" value="KAH7021565.1"/>
    <property type="molecule type" value="Genomic_DNA"/>
</dbReference>
<evidence type="ECO:0000313" key="2">
    <source>
        <dbReference type="Proteomes" id="UP000756346"/>
    </source>
</evidence>
<name>A0A9P9BIG8_9PEZI</name>
<evidence type="ECO:0000313" key="1">
    <source>
        <dbReference type="EMBL" id="KAH7021565.1"/>
    </source>
</evidence>
<accession>A0A9P9BIG8</accession>
<gene>
    <name evidence="1" type="ORF">B0I36DRAFT_334743</name>
</gene>
<proteinExistence type="predicted"/>
<protein>
    <submittedName>
        <fullName evidence="1">Uncharacterized protein</fullName>
    </submittedName>
</protein>